<gene>
    <name evidence="1" type="ordered locus">Pars_0684</name>
</gene>
<organism evidence="1 2">
    <name type="scientific">Pyrobaculum arsenaticum (strain DSM 13514 / JCM 11321 / PZ6)</name>
    <dbReference type="NCBI Taxonomy" id="340102"/>
    <lineage>
        <taxon>Archaea</taxon>
        <taxon>Thermoproteota</taxon>
        <taxon>Thermoprotei</taxon>
        <taxon>Thermoproteales</taxon>
        <taxon>Thermoproteaceae</taxon>
        <taxon>Pyrobaculum</taxon>
    </lineage>
</organism>
<dbReference type="EMBL" id="CP000660">
    <property type="protein sequence ID" value="ABP50273.1"/>
    <property type="molecule type" value="Genomic_DNA"/>
</dbReference>
<dbReference type="HOGENOM" id="CLU_1060144_0_0_2"/>
<accession>A4WIQ6</accession>
<dbReference type="Proteomes" id="UP000001567">
    <property type="component" value="Chromosome"/>
</dbReference>
<sequence>MVSTPLNVSEFAKRTRGIKTLLVILQRQGDWVKDYGGFNIWAVYHYGASDVLEREFKKIYDFLKAKALERARAFKRWLEGDDGALDEGAKRALMNSFVDGTKLSEAELKRATRCQLSALLGKPLDEASDEDLVKMLPYFIGKPWLPLGIGFRDFFFGLPSLWLPYVEGINATFDEVREAALRVVSALNRTPAVLYIYNGSLMTYFYLPAYPYPPQCGAGEPAHADIAVGMNIKATDMEVAALALASFAASLIVTTARRRAAP</sequence>
<proteinExistence type="predicted"/>
<dbReference type="STRING" id="340102.Pars_0684"/>
<name>A4WIQ6_PYRAR</name>
<protein>
    <submittedName>
        <fullName evidence="1">Uncharacterized protein</fullName>
    </submittedName>
</protein>
<evidence type="ECO:0000313" key="1">
    <source>
        <dbReference type="EMBL" id="ABP50273.1"/>
    </source>
</evidence>
<dbReference type="KEGG" id="pas:Pars_0684"/>
<evidence type="ECO:0000313" key="2">
    <source>
        <dbReference type="Proteomes" id="UP000001567"/>
    </source>
</evidence>
<reference evidence="1 2" key="1">
    <citation type="submission" date="2007-04" db="EMBL/GenBank/DDBJ databases">
        <title>Complete sequence of Pyrobaculum arsenaticum DSM 13514.</title>
        <authorList>
            <consortium name="US DOE Joint Genome Institute"/>
            <person name="Copeland A."/>
            <person name="Lucas S."/>
            <person name="Lapidus A."/>
            <person name="Barry K."/>
            <person name="Glavina del Rio T."/>
            <person name="Dalin E."/>
            <person name="Tice H."/>
            <person name="Pitluck S."/>
            <person name="Chain P."/>
            <person name="Malfatti S."/>
            <person name="Shin M."/>
            <person name="Vergez L."/>
            <person name="Schmutz J."/>
            <person name="Larimer F."/>
            <person name="Land M."/>
            <person name="Hauser L."/>
            <person name="Kyrpides N."/>
            <person name="Mikhailova N."/>
            <person name="Cozen A.E."/>
            <person name="Fitz-Gibbon S.T."/>
            <person name="House C.H."/>
            <person name="Saltikov C."/>
            <person name="Lowe T.M."/>
            <person name="Richardson P."/>
        </authorList>
    </citation>
    <scope>NUCLEOTIDE SEQUENCE [LARGE SCALE GENOMIC DNA]</scope>
    <source>
        <strain evidence="2">ATCC 700994 / DSM 13514 / JCM 11321 / PZ6</strain>
    </source>
</reference>
<dbReference type="AlphaFoldDB" id="A4WIQ6"/>